<dbReference type="InterPro" id="IPR052031">
    <property type="entry name" value="Membrane_Transporter-Flippase"/>
</dbReference>
<dbReference type="PANTHER" id="PTHR43549">
    <property type="entry name" value="MULTIDRUG RESISTANCE PROTEIN YPNP-RELATED"/>
    <property type="match status" value="1"/>
</dbReference>
<feature type="compositionally biased region" description="Basic and acidic residues" evidence="8">
    <location>
        <begin position="569"/>
        <end position="587"/>
    </location>
</feature>
<evidence type="ECO:0000256" key="2">
    <source>
        <dbReference type="ARBA" id="ARBA00010199"/>
    </source>
</evidence>
<feature type="transmembrane region" description="Helical" evidence="9">
    <location>
        <begin position="382"/>
        <end position="404"/>
    </location>
</feature>
<gene>
    <name evidence="10" type="ORF">M9Y10_012720</name>
</gene>
<feature type="compositionally biased region" description="Low complexity" evidence="8">
    <location>
        <begin position="53"/>
        <end position="85"/>
    </location>
</feature>
<feature type="transmembrane region" description="Helical" evidence="9">
    <location>
        <begin position="416"/>
        <end position="438"/>
    </location>
</feature>
<evidence type="ECO:0000256" key="4">
    <source>
        <dbReference type="ARBA" id="ARBA00022475"/>
    </source>
</evidence>
<dbReference type="InterPro" id="IPR002528">
    <property type="entry name" value="MATE_fam"/>
</dbReference>
<keyword evidence="4" id="KW-1003">Cell membrane</keyword>
<keyword evidence="7 9" id="KW-0472">Membrane</keyword>
<sequence>MQSIQLLINISSLYKLMSMNESNNENFDLNEDKSESQSLGSTQEDTKSKNEINLDNPDNNLNESDNENNYYDDSNDQNDNLSNSDDLPHHKLKKDEQYRLGGRPPLITLCNLMVGPLLSQIAQSLYGIMDSFWISRSIGTKGMTVMSIILVIDFINIAFAQYFNVAVSARISYLFGKHLKEECSQVVVDFFRICIIVGIIIPAIFLPCVDPLMRWYGGDDEIVPMCMDYLLPALCCSMLNYTYLSLCGLLQAMGNSGIYGICQVSSAILNMACFDPLFLLGIKSGMWGASLATAISNFIPMICLYVCLFKGKFVVKPKFNMYIKKFSPHSLKALRVSLSQLIANLASSLPILILSKLVAQSATNAGNYVEVMAAWNVNDRLYAFAICICNGLNQGFLPAASYAFGCERFNRLLQMFLLTVLIGTIWTTFVCILIESIPKQIARIWGKSEKYLEVAPKMLRIGFASCFANQIILTTAATLQAMKMVILSIVTSVLTMLIPIPIFSFILYYTKKNDPVRMLFSFIGHDLWAVLITIIVIIWKLRFLWKAPKDSELNLGKVQQNNSVSEYNQEEKSVSESNHEENSLEEV</sequence>
<dbReference type="Proteomes" id="UP001470230">
    <property type="component" value="Unassembled WGS sequence"/>
</dbReference>
<feature type="transmembrane region" description="Helical" evidence="9">
    <location>
        <begin position="229"/>
        <end position="250"/>
    </location>
</feature>
<dbReference type="EMBL" id="JAPFFF010000018">
    <property type="protein sequence ID" value="KAK8861028.1"/>
    <property type="molecule type" value="Genomic_DNA"/>
</dbReference>
<evidence type="ECO:0000313" key="10">
    <source>
        <dbReference type="EMBL" id="KAK8861028.1"/>
    </source>
</evidence>
<evidence type="ECO:0000256" key="6">
    <source>
        <dbReference type="ARBA" id="ARBA00022989"/>
    </source>
</evidence>
<evidence type="ECO:0000256" key="7">
    <source>
        <dbReference type="ARBA" id="ARBA00023136"/>
    </source>
</evidence>
<protein>
    <recommendedName>
        <fullName evidence="12">MatE family protein</fullName>
    </recommendedName>
</protein>
<feature type="transmembrane region" description="Helical" evidence="9">
    <location>
        <begin position="286"/>
        <end position="308"/>
    </location>
</feature>
<comment type="caution">
    <text evidence="10">The sequence shown here is derived from an EMBL/GenBank/DDBJ whole genome shotgun (WGS) entry which is preliminary data.</text>
</comment>
<evidence type="ECO:0000256" key="9">
    <source>
        <dbReference type="SAM" id="Phobius"/>
    </source>
</evidence>
<accession>A0ABR2IE86</accession>
<evidence type="ECO:0000256" key="5">
    <source>
        <dbReference type="ARBA" id="ARBA00022692"/>
    </source>
</evidence>
<evidence type="ECO:0000256" key="3">
    <source>
        <dbReference type="ARBA" id="ARBA00022448"/>
    </source>
</evidence>
<keyword evidence="3" id="KW-0813">Transport</keyword>
<feature type="transmembrane region" description="Helical" evidence="9">
    <location>
        <begin position="190"/>
        <end position="209"/>
    </location>
</feature>
<reference evidence="10 11" key="1">
    <citation type="submission" date="2024-04" db="EMBL/GenBank/DDBJ databases">
        <title>Tritrichomonas musculus Genome.</title>
        <authorList>
            <person name="Alves-Ferreira E."/>
            <person name="Grigg M."/>
            <person name="Lorenzi H."/>
            <person name="Galac M."/>
        </authorList>
    </citation>
    <scope>NUCLEOTIDE SEQUENCE [LARGE SCALE GENOMIC DNA]</scope>
    <source>
        <strain evidence="10 11">EAF2021</strain>
    </source>
</reference>
<evidence type="ECO:0000256" key="8">
    <source>
        <dbReference type="SAM" id="MobiDB-lite"/>
    </source>
</evidence>
<comment type="similarity">
    <text evidence="2">Belongs to the multi antimicrobial extrusion (MATE) (TC 2.A.66.1) family.</text>
</comment>
<evidence type="ECO:0000313" key="11">
    <source>
        <dbReference type="Proteomes" id="UP001470230"/>
    </source>
</evidence>
<keyword evidence="6 9" id="KW-1133">Transmembrane helix</keyword>
<feature type="transmembrane region" description="Helical" evidence="9">
    <location>
        <begin position="486"/>
        <end position="510"/>
    </location>
</feature>
<feature type="transmembrane region" description="Helical" evidence="9">
    <location>
        <begin position="516"/>
        <end position="539"/>
    </location>
</feature>
<name>A0ABR2IE86_9EUKA</name>
<keyword evidence="5 9" id="KW-0812">Transmembrane</keyword>
<dbReference type="Pfam" id="PF01554">
    <property type="entry name" value="MatE"/>
    <property type="match status" value="2"/>
</dbReference>
<feature type="transmembrane region" description="Helical" evidence="9">
    <location>
        <begin position="257"/>
        <end position="280"/>
    </location>
</feature>
<feature type="region of interest" description="Disordered" evidence="8">
    <location>
        <begin position="563"/>
        <end position="587"/>
    </location>
</feature>
<dbReference type="PANTHER" id="PTHR43549:SF2">
    <property type="entry name" value="MULTIDRUG RESISTANCE PROTEIN NORM-RELATED"/>
    <property type="match status" value="1"/>
</dbReference>
<feature type="transmembrane region" description="Helical" evidence="9">
    <location>
        <begin position="146"/>
        <end position="169"/>
    </location>
</feature>
<comment type="subcellular location">
    <subcellularLocation>
        <location evidence="1">Cell membrane</location>
        <topology evidence="1">Multi-pass membrane protein</topology>
    </subcellularLocation>
</comment>
<proteinExistence type="inferred from homology"/>
<keyword evidence="11" id="KW-1185">Reference proteome</keyword>
<evidence type="ECO:0000256" key="1">
    <source>
        <dbReference type="ARBA" id="ARBA00004651"/>
    </source>
</evidence>
<feature type="region of interest" description="Disordered" evidence="8">
    <location>
        <begin position="25"/>
        <end position="89"/>
    </location>
</feature>
<organism evidence="10 11">
    <name type="scientific">Tritrichomonas musculus</name>
    <dbReference type="NCBI Taxonomy" id="1915356"/>
    <lineage>
        <taxon>Eukaryota</taxon>
        <taxon>Metamonada</taxon>
        <taxon>Parabasalia</taxon>
        <taxon>Tritrichomonadida</taxon>
        <taxon>Tritrichomonadidae</taxon>
        <taxon>Tritrichomonas</taxon>
    </lineage>
</organism>
<feature type="transmembrane region" description="Helical" evidence="9">
    <location>
        <begin position="106"/>
        <end position="126"/>
    </location>
</feature>
<dbReference type="CDD" id="cd12082">
    <property type="entry name" value="MATE_like"/>
    <property type="match status" value="1"/>
</dbReference>
<evidence type="ECO:0008006" key="12">
    <source>
        <dbReference type="Google" id="ProtNLM"/>
    </source>
</evidence>